<dbReference type="CDD" id="cd00211">
    <property type="entry name" value="PTS_IIA_fru"/>
    <property type="match status" value="1"/>
</dbReference>
<keyword evidence="3" id="KW-1185">Reference proteome</keyword>
<dbReference type="Pfam" id="PF00359">
    <property type="entry name" value="PTS_EIIA_2"/>
    <property type="match status" value="1"/>
</dbReference>
<dbReference type="InterPro" id="IPR051541">
    <property type="entry name" value="PTS_SugarTrans_NitroReg"/>
</dbReference>
<dbReference type="RefSeq" id="WP_244055239.1">
    <property type="nucleotide sequence ID" value="NZ_BQXH01000009.1"/>
</dbReference>
<keyword evidence="2" id="KW-0813">Transport</keyword>
<dbReference type="PROSITE" id="PS51094">
    <property type="entry name" value="PTS_EIIA_TYPE_2"/>
    <property type="match status" value="1"/>
</dbReference>
<sequence>MLFDQKIIILDEELPSATLALTRLADSLQAAGQVNDQFKAALLTRERQFPTGLQTKTLGVALPHAAPEFVEHEQLGLLRLKRPVIFRQMGDNAEVAVQLVFILALKEPQQQLAMLQALMQFFQNEAAVQKLMTLTDQNDIITLLASLGIK</sequence>
<gene>
    <name evidence="2" type="ORF">LPAF129_11810</name>
</gene>
<evidence type="ECO:0000313" key="3">
    <source>
        <dbReference type="Proteomes" id="UP001055149"/>
    </source>
</evidence>
<evidence type="ECO:0000259" key="1">
    <source>
        <dbReference type="PROSITE" id="PS51094"/>
    </source>
</evidence>
<dbReference type="Proteomes" id="UP001055149">
    <property type="component" value="Unassembled WGS sequence"/>
</dbReference>
<dbReference type="PANTHER" id="PTHR47738:SF3">
    <property type="entry name" value="PHOSPHOTRANSFERASE SYSTEM MANNITOL_FRUCTOSE-SPECIFIC IIA DOMAIN CONTAINING PROTEIN"/>
    <property type="match status" value="1"/>
</dbReference>
<proteinExistence type="predicted"/>
<dbReference type="SUPFAM" id="SSF55804">
    <property type="entry name" value="Phoshotransferase/anion transport protein"/>
    <property type="match status" value="1"/>
</dbReference>
<name>A0ABQ5JKV8_9LACO</name>
<organism evidence="2 3">
    <name type="scientific">Ligilactobacillus pabuli</name>
    <dbReference type="NCBI Taxonomy" id="2886039"/>
    <lineage>
        <taxon>Bacteria</taxon>
        <taxon>Bacillati</taxon>
        <taxon>Bacillota</taxon>
        <taxon>Bacilli</taxon>
        <taxon>Lactobacillales</taxon>
        <taxon>Lactobacillaceae</taxon>
        <taxon>Ligilactobacillus</taxon>
    </lineage>
</organism>
<dbReference type="InterPro" id="IPR016152">
    <property type="entry name" value="PTrfase/Anion_transptr"/>
</dbReference>
<evidence type="ECO:0000313" key="2">
    <source>
        <dbReference type="EMBL" id="GKS81495.1"/>
    </source>
</evidence>
<feature type="domain" description="PTS EIIA type-2" evidence="1">
    <location>
        <begin position="1"/>
        <end position="147"/>
    </location>
</feature>
<keyword evidence="2" id="KW-0762">Sugar transport</keyword>
<dbReference type="EMBL" id="BQXH01000009">
    <property type="protein sequence ID" value="GKS81495.1"/>
    <property type="molecule type" value="Genomic_DNA"/>
</dbReference>
<dbReference type="InterPro" id="IPR002178">
    <property type="entry name" value="PTS_EIIA_type-2_dom"/>
</dbReference>
<accession>A0ABQ5JKV8</accession>
<dbReference type="Gene3D" id="3.40.930.10">
    <property type="entry name" value="Mannitol-specific EII, Chain A"/>
    <property type="match status" value="1"/>
</dbReference>
<reference evidence="2" key="1">
    <citation type="journal article" date="2022" name="Int. J. Syst. Evol. Microbiol.">
        <title>A novel species of lactic acid bacteria, Ligilactobacillus pabuli sp. nov., isolated from alfalfa silage.</title>
        <authorList>
            <person name="Tohno M."/>
            <person name="Tanizawa Y."/>
            <person name="Sawada H."/>
            <person name="Sakamoto M."/>
            <person name="Ohkuma M."/>
            <person name="Kobayashi H."/>
        </authorList>
    </citation>
    <scope>NUCLEOTIDE SEQUENCE</scope>
    <source>
        <strain evidence="2">AF129</strain>
    </source>
</reference>
<dbReference type="PANTHER" id="PTHR47738">
    <property type="entry name" value="PTS SYSTEM FRUCTOSE-LIKE EIIA COMPONENT-RELATED"/>
    <property type="match status" value="1"/>
</dbReference>
<protein>
    <submittedName>
        <fullName evidence="2">PTS sugar transporter subunit IIA</fullName>
    </submittedName>
</protein>
<comment type="caution">
    <text evidence="2">The sequence shown here is derived from an EMBL/GenBank/DDBJ whole genome shotgun (WGS) entry which is preliminary data.</text>
</comment>